<gene>
    <name evidence="1" type="ORF">SAMN05421820_103294</name>
</gene>
<protein>
    <submittedName>
        <fullName evidence="1">Uncharacterized protein</fullName>
    </submittedName>
</protein>
<reference evidence="2" key="1">
    <citation type="submission" date="2016-10" db="EMBL/GenBank/DDBJ databases">
        <authorList>
            <person name="Varghese N."/>
            <person name="Submissions S."/>
        </authorList>
    </citation>
    <scope>NUCLEOTIDE SEQUENCE [LARGE SCALE GENOMIC DNA]</scope>
    <source>
        <strain evidence="2">DSM 19110</strain>
    </source>
</reference>
<organism evidence="1 2">
    <name type="scientific">Pedobacter steynii</name>
    <dbReference type="NCBI Taxonomy" id="430522"/>
    <lineage>
        <taxon>Bacteria</taxon>
        <taxon>Pseudomonadati</taxon>
        <taxon>Bacteroidota</taxon>
        <taxon>Sphingobacteriia</taxon>
        <taxon>Sphingobacteriales</taxon>
        <taxon>Sphingobacteriaceae</taxon>
        <taxon>Pedobacter</taxon>
    </lineage>
</organism>
<dbReference type="AlphaFoldDB" id="A0A1G9RN68"/>
<evidence type="ECO:0000313" key="2">
    <source>
        <dbReference type="Proteomes" id="UP000183200"/>
    </source>
</evidence>
<dbReference type="EMBL" id="FNGY01000003">
    <property type="protein sequence ID" value="SDM24387.1"/>
    <property type="molecule type" value="Genomic_DNA"/>
</dbReference>
<name>A0A1G9RN68_9SPHI</name>
<accession>A0A1G9RN68</accession>
<keyword evidence="2" id="KW-1185">Reference proteome</keyword>
<proteinExistence type="predicted"/>
<dbReference type="Proteomes" id="UP000183200">
    <property type="component" value="Unassembled WGS sequence"/>
</dbReference>
<evidence type="ECO:0000313" key="1">
    <source>
        <dbReference type="EMBL" id="SDM24387.1"/>
    </source>
</evidence>
<sequence>MRILFIITVFMLMVSGASSNRLGNQKIFKASHPHPIHLKLDSINKIVLELEILVKDL</sequence>